<proteinExistence type="predicted"/>
<dbReference type="Pfam" id="PF15496">
    <property type="entry name" value="DUF4646"/>
    <property type="match status" value="1"/>
</dbReference>
<gene>
    <name evidence="1" type="ORF">DFH07DRAFT_955169</name>
</gene>
<sequence length="143" mass="16466">MFPPSTTNPHPFALYDVSELDWTQFIEDVRTEANLTPQDHEQAYCVPILSCLPDLVIATAVTYHISKKKPRLVGLLVDKWNHYFFHPRKMVILMRGAKKLSGKSNQPVANLYAPYRQFYALTVPRGVPRRGKTYRLFVVSMEA</sequence>
<dbReference type="InterPro" id="IPR028018">
    <property type="entry name" value="DUF4646"/>
</dbReference>
<accession>A0AAD7JQ01</accession>
<dbReference type="AlphaFoldDB" id="A0AAD7JQ01"/>
<dbReference type="Proteomes" id="UP001215280">
    <property type="component" value="Unassembled WGS sequence"/>
</dbReference>
<organism evidence="1 2">
    <name type="scientific">Mycena maculata</name>
    <dbReference type="NCBI Taxonomy" id="230809"/>
    <lineage>
        <taxon>Eukaryota</taxon>
        <taxon>Fungi</taxon>
        <taxon>Dikarya</taxon>
        <taxon>Basidiomycota</taxon>
        <taxon>Agaricomycotina</taxon>
        <taxon>Agaricomycetes</taxon>
        <taxon>Agaricomycetidae</taxon>
        <taxon>Agaricales</taxon>
        <taxon>Marasmiineae</taxon>
        <taxon>Mycenaceae</taxon>
        <taxon>Mycena</taxon>
    </lineage>
</organism>
<protein>
    <submittedName>
        <fullName evidence="1">Uncharacterized protein</fullName>
    </submittedName>
</protein>
<keyword evidence="2" id="KW-1185">Reference proteome</keyword>
<evidence type="ECO:0000313" key="1">
    <source>
        <dbReference type="EMBL" id="KAJ7767034.1"/>
    </source>
</evidence>
<evidence type="ECO:0000313" key="2">
    <source>
        <dbReference type="Proteomes" id="UP001215280"/>
    </source>
</evidence>
<reference evidence="1" key="1">
    <citation type="submission" date="2023-03" db="EMBL/GenBank/DDBJ databases">
        <title>Massive genome expansion in bonnet fungi (Mycena s.s.) driven by repeated elements and novel gene families across ecological guilds.</title>
        <authorList>
            <consortium name="Lawrence Berkeley National Laboratory"/>
            <person name="Harder C.B."/>
            <person name="Miyauchi S."/>
            <person name="Viragh M."/>
            <person name="Kuo A."/>
            <person name="Thoen E."/>
            <person name="Andreopoulos B."/>
            <person name="Lu D."/>
            <person name="Skrede I."/>
            <person name="Drula E."/>
            <person name="Henrissat B."/>
            <person name="Morin E."/>
            <person name="Kohler A."/>
            <person name="Barry K."/>
            <person name="LaButti K."/>
            <person name="Morin E."/>
            <person name="Salamov A."/>
            <person name="Lipzen A."/>
            <person name="Mereny Z."/>
            <person name="Hegedus B."/>
            <person name="Baldrian P."/>
            <person name="Stursova M."/>
            <person name="Weitz H."/>
            <person name="Taylor A."/>
            <person name="Grigoriev I.V."/>
            <person name="Nagy L.G."/>
            <person name="Martin F."/>
            <person name="Kauserud H."/>
        </authorList>
    </citation>
    <scope>NUCLEOTIDE SEQUENCE</scope>
    <source>
        <strain evidence="1">CBHHK188m</strain>
    </source>
</reference>
<name>A0AAD7JQ01_9AGAR</name>
<comment type="caution">
    <text evidence="1">The sequence shown here is derived from an EMBL/GenBank/DDBJ whole genome shotgun (WGS) entry which is preliminary data.</text>
</comment>
<dbReference type="EMBL" id="JARJLG010000031">
    <property type="protein sequence ID" value="KAJ7767034.1"/>
    <property type="molecule type" value="Genomic_DNA"/>
</dbReference>